<dbReference type="AlphaFoldDB" id="A0A6H5H1D7"/>
<dbReference type="EMBL" id="CADCXU010023403">
    <property type="protein sequence ID" value="CAB0010891.1"/>
    <property type="molecule type" value="Genomic_DNA"/>
</dbReference>
<evidence type="ECO:0000313" key="2">
    <source>
        <dbReference type="Proteomes" id="UP000479000"/>
    </source>
</evidence>
<protein>
    <submittedName>
        <fullName evidence="1">Uncharacterized protein</fullName>
    </submittedName>
</protein>
<name>A0A6H5H1D7_9HEMI</name>
<accession>A0A6H5H1D7</accession>
<organism evidence="1 2">
    <name type="scientific">Nesidiocoris tenuis</name>
    <dbReference type="NCBI Taxonomy" id="355587"/>
    <lineage>
        <taxon>Eukaryota</taxon>
        <taxon>Metazoa</taxon>
        <taxon>Ecdysozoa</taxon>
        <taxon>Arthropoda</taxon>
        <taxon>Hexapoda</taxon>
        <taxon>Insecta</taxon>
        <taxon>Pterygota</taxon>
        <taxon>Neoptera</taxon>
        <taxon>Paraneoptera</taxon>
        <taxon>Hemiptera</taxon>
        <taxon>Heteroptera</taxon>
        <taxon>Panheteroptera</taxon>
        <taxon>Cimicomorpha</taxon>
        <taxon>Miridae</taxon>
        <taxon>Dicyphina</taxon>
        <taxon>Nesidiocoris</taxon>
    </lineage>
</organism>
<evidence type="ECO:0000313" key="1">
    <source>
        <dbReference type="EMBL" id="CAB0010891.1"/>
    </source>
</evidence>
<proteinExistence type="predicted"/>
<dbReference type="Proteomes" id="UP000479000">
    <property type="component" value="Unassembled WGS sequence"/>
</dbReference>
<keyword evidence="2" id="KW-1185">Reference proteome</keyword>
<reference evidence="1 2" key="1">
    <citation type="submission" date="2020-02" db="EMBL/GenBank/DDBJ databases">
        <authorList>
            <person name="Ferguson B K."/>
        </authorList>
    </citation>
    <scope>NUCLEOTIDE SEQUENCE [LARGE SCALE GENOMIC DNA]</scope>
</reference>
<sequence length="167" mass="19001">MELTYKYLQRRKNIIWVIMGYFSEIIANIETLFYSELYTIIVGPNTEYSSASSRKCNRGIFARTFANVGMLGQKAVFCPASKAASIGELVYSCSVYTCGRGVRTDLKQISIEFEISFESSLISEVKRKPMPKFVLNDDSHRVSRTFEREFSDGSDSICVSIYATYIH</sequence>
<gene>
    <name evidence="1" type="ORF">NTEN_LOCUS15884</name>
</gene>